<dbReference type="RefSeq" id="WP_290292967.1">
    <property type="nucleotide sequence ID" value="NZ_CP047211.1"/>
</dbReference>
<evidence type="ECO:0000313" key="7">
    <source>
        <dbReference type="EMBL" id="MFC3850728.1"/>
    </source>
</evidence>
<dbReference type="Gene3D" id="3.40.50.1980">
    <property type="entry name" value="Nitrogenase molybdenum iron protein domain"/>
    <property type="match status" value="2"/>
</dbReference>
<evidence type="ECO:0000313" key="8">
    <source>
        <dbReference type="Proteomes" id="UP001595751"/>
    </source>
</evidence>
<dbReference type="PANTHER" id="PTHR30532:SF28">
    <property type="entry name" value="PETROBACTIN-BINDING PROTEIN YCLQ"/>
    <property type="match status" value="1"/>
</dbReference>
<keyword evidence="4 5" id="KW-0732">Signal</keyword>
<proteinExistence type="inferred from homology"/>
<dbReference type="EMBL" id="JBHRZN010000004">
    <property type="protein sequence ID" value="MFC3850728.1"/>
    <property type="molecule type" value="Genomic_DNA"/>
</dbReference>
<comment type="subcellular location">
    <subcellularLocation>
        <location evidence="1">Cell envelope</location>
    </subcellularLocation>
</comment>
<accession>A0ABV7ZQ92</accession>
<evidence type="ECO:0000256" key="1">
    <source>
        <dbReference type="ARBA" id="ARBA00004196"/>
    </source>
</evidence>
<keyword evidence="8" id="KW-1185">Reference proteome</keyword>
<feature type="domain" description="Fe/B12 periplasmic-binding" evidence="6">
    <location>
        <begin position="61"/>
        <end position="332"/>
    </location>
</feature>
<dbReference type="PANTHER" id="PTHR30532">
    <property type="entry name" value="IRON III DICITRATE-BINDING PERIPLASMIC PROTEIN"/>
    <property type="match status" value="1"/>
</dbReference>
<keyword evidence="3" id="KW-0813">Transport</keyword>
<gene>
    <name evidence="7" type="ORF">ACFORJ_11205</name>
</gene>
<evidence type="ECO:0000256" key="4">
    <source>
        <dbReference type="ARBA" id="ARBA00022729"/>
    </source>
</evidence>
<feature type="chain" id="PRO_5045258926" evidence="5">
    <location>
        <begin position="27"/>
        <end position="332"/>
    </location>
</feature>
<dbReference type="Pfam" id="PF01497">
    <property type="entry name" value="Peripla_BP_2"/>
    <property type="match status" value="1"/>
</dbReference>
<dbReference type="Proteomes" id="UP001595751">
    <property type="component" value="Unassembled WGS sequence"/>
</dbReference>
<dbReference type="InterPro" id="IPR051313">
    <property type="entry name" value="Bact_iron-sidero_bind"/>
</dbReference>
<protein>
    <submittedName>
        <fullName evidence="7">Siderophore ABC transporter substrate-binding protein</fullName>
    </submittedName>
</protein>
<evidence type="ECO:0000256" key="3">
    <source>
        <dbReference type="ARBA" id="ARBA00022448"/>
    </source>
</evidence>
<evidence type="ECO:0000256" key="5">
    <source>
        <dbReference type="SAM" id="SignalP"/>
    </source>
</evidence>
<name>A0ABV7ZQ92_9CORY</name>
<evidence type="ECO:0000256" key="2">
    <source>
        <dbReference type="ARBA" id="ARBA00008814"/>
    </source>
</evidence>
<organism evidence="7 8">
    <name type="scientific">Corynebacterium hansenii</name>
    <dbReference type="NCBI Taxonomy" id="394964"/>
    <lineage>
        <taxon>Bacteria</taxon>
        <taxon>Bacillati</taxon>
        <taxon>Actinomycetota</taxon>
        <taxon>Actinomycetes</taxon>
        <taxon>Mycobacteriales</taxon>
        <taxon>Corynebacteriaceae</taxon>
        <taxon>Corynebacterium</taxon>
    </lineage>
</organism>
<dbReference type="InterPro" id="IPR002491">
    <property type="entry name" value="ABC_transptr_periplasmic_BD"/>
</dbReference>
<sequence length="332" mass="35581">MITTLRRRTVAVAAAAALTLGLVACSGDSDKTDAAGDNGATATVKIEDNFGTQTVKVPAEKVVATDNRVFRTLEDWGIELAAAPVNLMPKTLGYKTDDSIVNLGSHREPDLEAVVAAQPDLIINGQRFAKYGEDFKKLAPEAAIVDLTPREDKPFDEELRRQTTALGEMFGKQDEAEKLIGEFDKSIERAKAAYDKKDKVMGVITSGGNINYAAPGSGRSVGPAFGILGLTPALKVDNASTDHEGDDISVEAIADSNPDLMLVMDRDASVSANKGESYTPANELIAGSAALKNVNAVKNDRIVYMPQFTYLDEGIQTYTEFFNSLADALEKK</sequence>
<reference evidence="8" key="1">
    <citation type="journal article" date="2019" name="Int. J. Syst. Evol. Microbiol.">
        <title>The Global Catalogue of Microorganisms (GCM) 10K type strain sequencing project: providing services to taxonomists for standard genome sequencing and annotation.</title>
        <authorList>
            <consortium name="The Broad Institute Genomics Platform"/>
            <consortium name="The Broad Institute Genome Sequencing Center for Infectious Disease"/>
            <person name="Wu L."/>
            <person name="Ma J."/>
        </authorList>
    </citation>
    <scope>NUCLEOTIDE SEQUENCE [LARGE SCALE GENOMIC DNA]</scope>
    <source>
        <strain evidence="8">CCUG 53252</strain>
    </source>
</reference>
<evidence type="ECO:0000259" key="6">
    <source>
        <dbReference type="PROSITE" id="PS50983"/>
    </source>
</evidence>
<comment type="caution">
    <text evidence="7">The sequence shown here is derived from an EMBL/GenBank/DDBJ whole genome shotgun (WGS) entry which is preliminary data.</text>
</comment>
<dbReference type="SUPFAM" id="SSF53807">
    <property type="entry name" value="Helical backbone' metal receptor"/>
    <property type="match status" value="1"/>
</dbReference>
<dbReference type="PROSITE" id="PS51257">
    <property type="entry name" value="PROKAR_LIPOPROTEIN"/>
    <property type="match status" value="1"/>
</dbReference>
<comment type="similarity">
    <text evidence="2">Belongs to the bacterial solute-binding protein 8 family.</text>
</comment>
<dbReference type="PROSITE" id="PS50983">
    <property type="entry name" value="FE_B12_PBP"/>
    <property type="match status" value="1"/>
</dbReference>
<feature type="signal peptide" evidence="5">
    <location>
        <begin position="1"/>
        <end position="26"/>
    </location>
</feature>